<feature type="domain" description="HTH myb-type" evidence="9">
    <location>
        <begin position="36"/>
        <end position="92"/>
    </location>
</feature>
<feature type="domain" description="HTH myb-type" evidence="9">
    <location>
        <begin position="94"/>
        <end position="143"/>
    </location>
</feature>
<reference evidence="10" key="1">
    <citation type="journal article" date="2016" name="Front. Plant Sci.">
        <title>The Onion (Allium cepa L.) R2R3-MYB Gene MYB1 Regulates Anthocyanin Biosynthesis.</title>
        <authorList>
            <person name="Schwinn K.E."/>
            <person name="Ngo H."/>
            <person name="Kenel F."/>
            <person name="Brummell D.A."/>
            <person name="Albert N.W."/>
            <person name="McCallum J.A."/>
            <person name="Pither-Joyce M."/>
            <person name="Crowhurst R.N."/>
            <person name="Eady C."/>
            <person name="Davies K.M."/>
        </authorList>
    </citation>
    <scope>NUCLEOTIDE SEQUENCE</scope>
</reference>
<dbReference type="InterPro" id="IPR009057">
    <property type="entry name" value="Homeodomain-like_sf"/>
</dbReference>
<keyword evidence="2" id="KW-0677">Repeat</keyword>
<accession>A0A1S5VID8</accession>
<evidence type="ECO:0000256" key="1">
    <source>
        <dbReference type="ARBA" id="ARBA00004123"/>
    </source>
</evidence>
<evidence type="ECO:0000259" key="8">
    <source>
        <dbReference type="PROSITE" id="PS50090"/>
    </source>
</evidence>
<dbReference type="GO" id="GO:0005634">
    <property type="term" value="C:nucleus"/>
    <property type="evidence" value="ECO:0007669"/>
    <property type="project" value="UniProtKB-SubCell"/>
</dbReference>
<evidence type="ECO:0000256" key="6">
    <source>
        <dbReference type="ARBA" id="ARBA00023163"/>
    </source>
</evidence>
<dbReference type="PROSITE" id="PS51294">
    <property type="entry name" value="HTH_MYB"/>
    <property type="match status" value="2"/>
</dbReference>
<dbReference type="InterPro" id="IPR015495">
    <property type="entry name" value="Myb_TF_plants"/>
</dbReference>
<dbReference type="PANTHER" id="PTHR47999:SF24">
    <property type="entry name" value="TRANSCRIPTION FACTOR MYB90"/>
    <property type="match status" value="1"/>
</dbReference>
<dbReference type="FunFam" id="1.10.10.60:FF:000218">
    <property type="entry name" value="Myb transcription factor"/>
    <property type="match status" value="1"/>
</dbReference>
<dbReference type="CDD" id="cd00167">
    <property type="entry name" value="SANT"/>
    <property type="match status" value="2"/>
</dbReference>
<evidence type="ECO:0000256" key="7">
    <source>
        <dbReference type="ARBA" id="ARBA00023242"/>
    </source>
</evidence>
<dbReference type="EMBL" id="KX772394">
    <property type="protein sequence ID" value="AQP25671.1"/>
    <property type="molecule type" value="Genomic_DNA"/>
</dbReference>
<keyword evidence="7" id="KW-0539">Nucleus</keyword>
<comment type="subcellular location">
    <subcellularLocation>
        <location evidence="1">Nucleus</location>
    </subcellularLocation>
</comment>
<feature type="domain" description="Myb-like" evidence="8">
    <location>
        <begin position="36"/>
        <end position="88"/>
    </location>
</feature>
<sequence length="262" mass="30334">MYHSNCNYIMAAPACSSSSSSLVRKNNRDVMRKKESDGVRKGAWSREEDELLKKCIQKYGEGKWSSVPSRAGLKRCRKSCRLRWLNYLSPAIHRGKFKDDEIDLIFRLHKLLGNRWSLIAGRIPGRTANDIKNFWNTHLSKKKLTTHEFPKNQDKVGSSIHHHRVQLKETTEDEDDTYRKGKIEAIYKPQPKRHSSSEAWNKAVMVQPEESTAMANETNECLLTDLMKENSDNPVSLDYEFDMTDQALLLDAFNDWEELLNS</sequence>
<dbReference type="AlphaFoldDB" id="A0A1S5VID8"/>
<evidence type="ECO:0000313" key="10">
    <source>
        <dbReference type="EMBL" id="AQP25672.1"/>
    </source>
</evidence>
<keyword evidence="4" id="KW-0238">DNA-binding</keyword>
<organism evidence="10">
    <name type="scientific">Allium cepa</name>
    <name type="common">Onion</name>
    <dbReference type="NCBI Taxonomy" id="4679"/>
    <lineage>
        <taxon>Eukaryota</taxon>
        <taxon>Viridiplantae</taxon>
        <taxon>Streptophyta</taxon>
        <taxon>Embryophyta</taxon>
        <taxon>Tracheophyta</taxon>
        <taxon>Spermatophyta</taxon>
        <taxon>Magnoliopsida</taxon>
        <taxon>Liliopsida</taxon>
        <taxon>Asparagales</taxon>
        <taxon>Amaryllidaceae</taxon>
        <taxon>Allioideae</taxon>
        <taxon>Allieae</taxon>
        <taxon>Allium</taxon>
    </lineage>
</organism>
<dbReference type="InterPro" id="IPR001005">
    <property type="entry name" value="SANT/Myb"/>
</dbReference>
<dbReference type="Pfam" id="PF00249">
    <property type="entry name" value="Myb_DNA-binding"/>
    <property type="match status" value="2"/>
</dbReference>
<dbReference type="EMBL" id="KX785130">
    <property type="protein sequence ID" value="AQP25672.1"/>
    <property type="molecule type" value="mRNA"/>
</dbReference>
<evidence type="ECO:0000259" key="9">
    <source>
        <dbReference type="PROSITE" id="PS51294"/>
    </source>
</evidence>
<proteinExistence type="evidence at transcript level"/>
<feature type="domain" description="Myb-like" evidence="8">
    <location>
        <begin position="89"/>
        <end position="139"/>
    </location>
</feature>
<dbReference type="SUPFAM" id="SSF46689">
    <property type="entry name" value="Homeodomain-like"/>
    <property type="match status" value="1"/>
</dbReference>
<keyword evidence="3" id="KW-0805">Transcription regulation</keyword>
<keyword evidence="6" id="KW-0804">Transcription</keyword>
<dbReference type="SMART" id="SM00717">
    <property type="entry name" value="SANT"/>
    <property type="match status" value="2"/>
</dbReference>
<dbReference type="InterPro" id="IPR017930">
    <property type="entry name" value="Myb_dom"/>
</dbReference>
<evidence type="ECO:0000256" key="3">
    <source>
        <dbReference type="ARBA" id="ARBA00023015"/>
    </source>
</evidence>
<dbReference type="PROSITE" id="PS50090">
    <property type="entry name" value="MYB_LIKE"/>
    <property type="match status" value="2"/>
</dbReference>
<dbReference type="PANTHER" id="PTHR47999">
    <property type="entry name" value="TRANSCRIPTION FACTOR MYB8-RELATED-RELATED"/>
    <property type="match status" value="1"/>
</dbReference>
<dbReference type="Gene3D" id="1.10.10.60">
    <property type="entry name" value="Homeodomain-like"/>
    <property type="match status" value="2"/>
</dbReference>
<protein>
    <submittedName>
        <fullName evidence="10">MYB transcription factor</fullName>
    </submittedName>
</protein>
<keyword evidence="5" id="KW-0010">Activator</keyword>
<evidence type="ECO:0000256" key="4">
    <source>
        <dbReference type="ARBA" id="ARBA00023125"/>
    </source>
</evidence>
<reference evidence="10" key="2">
    <citation type="submission" date="2016-08" db="EMBL/GenBank/DDBJ databases">
        <authorList>
            <person name="Seilhamer J.J."/>
        </authorList>
    </citation>
    <scope>NUCLEOTIDE SEQUENCE</scope>
</reference>
<dbReference type="GO" id="GO:0003677">
    <property type="term" value="F:DNA binding"/>
    <property type="evidence" value="ECO:0007669"/>
    <property type="project" value="UniProtKB-KW"/>
</dbReference>
<evidence type="ECO:0000256" key="2">
    <source>
        <dbReference type="ARBA" id="ARBA00022737"/>
    </source>
</evidence>
<evidence type="ECO:0000256" key="5">
    <source>
        <dbReference type="ARBA" id="ARBA00023159"/>
    </source>
</evidence>
<name>A0A1S5VID8_ALLCE</name>
<gene>
    <name evidence="10" type="primary">MYB1</name>
</gene>